<name>A0A351U0N9_9BACT</name>
<evidence type="ECO:0000256" key="11">
    <source>
        <dbReference type="HAMAP-Rule" id="MF_00366"/>
    </source>
</evidence>
<keyword evidence="5 11" id="KW-0808">Transferase</keyword>
<keyword evidence="7 11" id="KW-0804">Transcription</keyword>
<evidence type="ECO:0000256" key="5">
    <source>
        <dbReference type="ARBA" id="ARBA00022679"/>
    </source>
</evidence>
<evidence type="ECO:0000256" key="1">
    <source>
        <dbReference type="ARBA" id="ARBA00006711"/>
    </source>
</evidence>
<dbReference type="NCBIfam" id="TIGR00690">
    <property type="entry name" value="rpoZ"/>
    <property type="match status" value="1"/>
</dbReference>
<evidence type="ECO:0000256" key="9">
    <source>
        <dbReference type="ARBA" id="ARBA00030998"/>
    </source>
</evidence>
<keyword evidence="4 11" id="KW-0240">DNA-directed RNA polymerase</keyword>
<comment type="subunit">
    <text evidence="11">The RNAP catalytic core consists of 2 alpha, 1 beta, 1 beta' and 1 omega subunit. When a sigma factor is associated with the core the holoenzyme is formed, which can initiate transcription.</text>
</comment>
<dbReference type="SMART" id="SM01409">
    <property type="entry name" value="RNA_pol_Rpb6"/>
    <property type="match status" value="1"/>
</dbReference>
<comment type="function">
    <text evidence="11">Promotes RNA polymerase assembly. Latches the N- and C-terminal regions of the beta' subunit thereby facilitating its interaction with the beta and alpha subunits.</text>
</comment>
<dbReference type="Pfam" id="PF01192">
    <property type="entry name" value="RNA_pol_Rpb6"/>
    <property type="match status" value="1"/>
</dbReference>
<evidence type="ECO:0000256" key="10">
    <source>
        <dbReference type="ARBA" id="ARBA00048552"/>
    </source>
</evidence>
<dbReference type="Proteomes" id="UP000777265">
    <property type="component" value="Unassembled WGS sequence"/>
</dbReference>
<sequence length="79" mass="9067">MARITVEDCMDAVENRFELVHLAAKRSKQLLKGTKPLAKSTNKEIVTALREIAEDQVYFEKKEVLDKKETPYQLSNFAP</sequence>
<comment type="similarity">
    <text evidence="1 11">Belongs to the RNA polymerase subunit omega family.</text>
</comment>
<evidence type="ECO:0000256" key="6">
    <source>
        <dbReference type="ARBA" id="ARBA00022695"/>
    </source>
</evidence>
<comment type="catalytic activity">
    <reaction evidence="10 11">
        <text>RNA(n) + a ribonucleoside 5'-triphosphate = RNA(n+1) + diphosphate</text>
        <dbReference type="Rhea" id="RHEA:21248"/>
        <dbReference type="Rhea" id="RHEA-COMP:14527"/>
        <dbReference type="Rhea" id="RHEA-COMP:17342"/>
        <dbReference type="ChEBI" id="CHEBI:33019"/>
        <dbReference type="ChEBI" id="CHEBI:61557"/>
        <dbReference type="ChEBI" id="CHEBI:140395"/>
        <dbReference type="EC" id="2.7.7.6"/>
    </reaction>
</comment>
<dbReference type="GO" id="GO:0000428">
    <property type="term" value="C:DNA-directed RNA polymerase complex"/>
    <property type="evidence" value="ECO:0007669"/>
    <property type="project" value="UniProtKB-KW"/>
</dbReference>
<organism evidence="12 13">
    <name type="scientific">Syntrophorhabdus aromaticivorans</name>
    <dbReference type="NCBI Taxonomy" id="328301"/>
    <lineage>
        <taxon>Bacteria</taxon>
        <taxon>Pseudomonadati</taxon>
        <taxon>Thermodesulfobacteriota</taxon>
        <taxon>Syntrophorhabdia</taxon>
        <taxon>Syntrophorhabdales</taxon>
        <taxon>Syntrophorhabdaceae</taxon>
        <taxon>Syntrophorhabdus</taxon>
    </lineage>
</organism>
<evidence type="ECO:0000256" key="2">
    <source>
        <dbReference type="ARBA" id="ARBA00012418"/>
    </source>
</evidence>
<evidence type="ECO:0000256" key="4">
    <source>
        <dbReference type="ARBA" id="ARBA00022478"/>
    </source>
</evidence>
<dbReference type="GO" id="GO:0003899">
    <property type="term" value="F:DNA-directed RNA polymerase activity"/>
    <property type="evidence" value="ECO:0007669"/>
    <property type="project" value="UniProtKB-UniRule"/>
</dbReference>
<dbReference type="HAMAP" id="MF_00366">
    <property type="entry name" value="RNApol_bact_RpoZ"/>
    <property type="match status" value="1"/>
</dbReference>
<dbReference type="AlphaFoldDB" id="A0A351U0N9"/>
<dbReference type="Gene3D" id="3.90.940.10">
    <property type="match status" value="1"/>
</dbReference>
<dbReference type="EC" id="2.7.7.6" evidence="2 11"/>
<reference evidence="12" key="1">
    <citation type="journal article" date="2020" name="Biotechnol. Biofuels">
        <title>New insights from the biogas microbiome by comprehensive genome-resolved metagenomics of nearly 1600 species originating from multiple anaerobic digesters.</title>
        <authorList>
            <person name="Campanaro S."/>
            <person name="Treu L."/>
            <person name="Rodriguez-R L.M."/>
            <person name="Kovalovszki A."/>
            <person name="Ziels R.M."/>
            <person name="Maus I."/>
            <person name="Zhu X."/>
            <person name="Kougias P.G."/>
            <person name="Basile A."/>
            <person name="Luo G."/>
            <person name="Schluter A."/>
            <person name="Konstantinidis K.T."/>
            <person name="Angelidaki I."/>
        </authorList>
    </citation>
    <scope>NUCLEOTIDE SEQUENCE</scope>
    <source>
        <strain evidence="12">AS06rmzACSIP_7</strain>
    </source>
</reference>
<dbReference type="PANTHER" id="PTHR34476:SF1">
    <property type="entry name" value="DNA-DIRECTED RNA POLYMERASE SUBUNIT OMEGA"/>
    <property type="match status" value="1"/>
</dbReference>
<dbReference type="PANTHER" id="PTHR34476">
    <property type="entry name" value="DNA-DIRECTED RNA POLYMERASE SUBUNIT OMEGA"/>
    <property type="match status" value="1"/>
</dbReference>
<keyword evidence="6 11" id="KW-0548">Nucleotidyltransferase</keyword>
<proteinExistence type="inferred from homology"/>
<accession>A0A351U0N9</accession>
<evidence type="ECO:0000256" key="7">
    <source>
        <dbReference type="ARBA" id="ARBA00023163"/>
    </source>
</evidence>
<comment type="caution">
    <text evidence="12">The sequence shown here is derived from an EMBL/GenBank/DDBJ whole genome shotgun (WGS) entry which is preliminary data.</text>
</comment>
<evidence type="ECO:0000313" key="13">
    <source>
        <dbReference type="Proteomes" id="UP000777265"/>
    </source>
</evidence>
<gene>
    <name evidence="11" type="primary">rpoZ</name>
    <name evidence="12" type="ORF">GXY80_04465</name>
</gene>
<dbReference type="EMBL" id="JAAYEE010000077">
    <property type="protein sequence ID" value="NLW34722.1"/>
    <property type="molecule type" value="Genomic_DNA"/>
</dbReference>
<evidence type="ECO:0000313" key="12">
    <source>
        <dbReference type="EMBL" id="NLW34722.1"/>
    </source>
</evidence>
<dbReference type="STRING" id="909663.GCA_000512235_01637"/>
<dbReference type="InterPro" id="IPR006110">
    <property type="entry name" value="Pol_omega/Rpo6/RPB6"/>
</dbReference>
<reference evidence="12" key="2">
    <citation type="submission" date="2020-01" db="EMBL/GenBank/DDBJ databases">
        <authorList>
            <person name="Campanaro S."/>
        </authorList>
    </citation>
    <scope>NUCLEOTIDE SEQUENCE</scope>
    <source>
        <strain evidence="12">AS06rmzACSIP_7</strain>
    </source>
</reference>
<dbReference type="InterPro" id="IPR003716">
    <property type="entry name" value="DNA-dir_RNA_pol_omega"/>
</dbReference>
<protein>
    <recommendedName>
        <fullName evidence="3 11">DNA-directed RNA polymerase subunit omega</fullName>
        <shortName evidence="11">RNAP omega subunit</shortName>
        <ecNumber evidence="2 11">2.7.7.6</ecNumber>
    </recommendedName>
    <alternativeName>
        <fullName evidence="9 11">RNA polymerase omega subunit</fullName>
    </alternativeName>
    <alternativeName>
        <fullName evidence="8 11">Transcriptase subunit omega</fullName>
    </alternativeName>
</protein>
<dbReference type="GO" id="GO:0003677">
    <property type="term" value="F:DNA binding"/>
    <property type="evidence" value="ECO:0007669"/>
    <property type="project" value="UniProtKB-UniRule"/>
</dbReference>
<dbReference type="InterPro" id="IPR036161">
    <property type="entry name" value="RPB6/omega-like_sf"/>
</dbReference>
<dbReference type="GO" id="GO:0006351">
    <property type="term" value="P:DNA-templated transcription"/>
    <property type="evidence" value="ECO:0007669"/>
    <property type="project" value="UniProtKB-UniRule"/>
</dbReference>
<evidence type="ECO:0000256" key="3">
    <source>
        <dbReference type="ARBA" id="ARBA00013725"/>
    </source>
</evidence>
<dbReference type="SUPFAM" id="SSF63562">
    <property type="entry name" value="RPB6/omega subunit-like"/>
    <property type="match status" value="1"/>
</dbReference>
<evidence type="ECO:0000256" key="8">
    <source>
        <dbReference type="ARBA" id="ARBA00029924"/>
    </source>
</evidence>